<keyword evidence="2" id="KW-1185">Reference proteome</keyword>
<proteinExistence type="predicted"/>
<accession>A0A1W9YXT3</accession>
<dbReference type="AlphaFoldDB" id="A0A1W9YXT3"/>
<evidence type="ECO:0008006" key="3">
    <source>
        <dbReference type="Google" id="ProtNLM"/>
    </source>
</evidence>
<evidence type="ECO:0000313" key="2">
    <source>
        <dbReference type="Proteomes" id="UP000192366"/>
    </source>
</evidence>
<reference evidence="1 2" key="1">
    <citation type="submission" date="2017-02" db="EMBL/GenBank/DDBJ databases">
        <title>The new phylogeny of genus Mycobacterium.</title>
        <authorList>
            <person name="Tortoli E."/>
            <person name="Trovato A."/>
            <person name="Cirillo D.M."/>
        </authorList>
    </citation>
    <scope>NUCLEOTIDE SEQUENCE [LARGE SCALE GENOMIC DNA]</scope>
    <source>
        <strain evidence="1 2">DSM 45578</strain>
    </source>
</reference>
<dbReference type="Pfam" id="PF07103">
    <property type="entry name" value="DUF1365"/>
    <property type="match status" value="1"/>
</dbReference>
<dbReference type="STRING" id="564198.BST17_12110"/>
<dbReference type="EMBL" id="MVHJ01000008">
    <property type="protein sequence ID" value="ORA04881.1"/>
    <property type="molecule type" value="Genomic_DNA"/>
</dbReference>
<dbReference type="RefSeq" id="WP_083058147.1">
    <property type="nucleotide sequence ID" value="NZ_JACKVM010000005.1"/>
</dbReference>
<gene>
    <name evidence="1" type="ORF">BST17_12110</name>
</gene>
<organism evidence="1 2">
    <name type="scientific">Mycolicibacterium bacteremicum</name>
    <name type="common">Mycobacterium bacteremicum</name>
    <dbReference type="NCBI Taxonomy" id="564198"/>
    <lineage>
        <taxon>Bacteria</taxon>
        <taxon>Bacillati</taxon>
        <taxon>Actinomycetota</taxon>
        <taxon>Actinomycetes</taxon>
        <taxon>Mycobacteriales</taxon>
        <taxon>Mycobacteriaceae</taxon>
        <taxon>Mycolicibacterium</taxon>
    </lineage>
</organism>
<protein>
    <recommendedName>
        <fullName evidence="3">DUF1365 domain-containing protein</fullName>
    </recommendedName>
</protein>
<dbReference type="Proteomes" id="UP000192366">
    <property type="component" value="Unassembled WGS sequence"/>
</dbReference>
<dbReference type="PANTHER" id="PTHR33973:SF4">
    <property type="entry name" value="OS07G0153300 PROTEIN"/>
    <property type="match status" value="1"/>
</dbReference>
<evidence type="ECO:0000313" key="1">
    <source>
        <dbReference type="EMBL" id="ORA04881.1"/>
    </source>
</evidence>
<dbReference type="PANTHER" id="PTHR33973">
    <property type="entry name" value="OS07G0153300 PROTEIN"/>
    <property type="match status" value="1"/>
</dbReference>
<name>A0A1W9YXT3_MYCBA</name>
<dbReference type="InterPro" id="IPR010775">
    <property type="entry name" value="DUF1365"/>
</dbReference>
<comment type="caution">
    <text evidence="1">The sequence shown here is derived from an EMBL/GenBank/DDBJ whole genome shotgun (WGS) entry which is preliminary data.</text>
</comment>
<sequence>MMTAIYRTRVTHERRSPVHNAFSHRGYTWYIDLDAPPRLPIWLRPFAVFRAADHLLAPPAGPDTLRTRVDHFLANHGIDLRGGRVTALLDARVLGYVANPISVFWCHEADGTLAHVLVEVHNTHGQRHTYLLPPSEDGPVAVPKQFYVSPFNEVDGYYLVHVPEPGPTAVIAVSWHRDNELVFSASLHGRRVPASTSQIATLQLTRPLAPLAGAIQTRLHGISLWRRGLAVVPHEDTESIGEAVRR</sequence>